<gene>
    <name evidence="10" type="ORF">LMG27174_07276</name>
</gene>
<dbReference type="AlphaFoldDB" id="A0A6J5CVK9"/>
<proteinExistence type="inferred from homology"/>
<keyword evidence="6 7" id="KW-0413">Isomerase</keyword>
<dbReference type="Pfam" id="PF13145">
    <property type="entry name" value="Rotamase_2"/>
    <property type="match status" value="1"/>
</dbReference>
<dbReference type="Gene3D" id="1.10.8.1040">
    <property type="match status" value="1"/>
</dbReference>
<evidence type="ECO:0000256" key="1">
    <source>
        <dbReference type="ARBA" id="ARBA00000971"/>
    </source>
</evidence>
<keyword evidence="5 7" id="KW-0697">Rotamase</keyword>
<feature type="domain" description="PpiC" evidence="9">
    <location>
        <begin position="146"/>
        <end position="259"/>
    </location>
</feature>
<evidence type="ECO:0000313" key="10">
    <source>
        <dbReference type="EMBL" id="CAB3744985.1"/>
    </source>
</evidence>
<evidence type="ECO:0000256" key="8">
    <source>
        <dbReference type="SAM" id="SignalP"/>
    </source>
</evidence>
<comment type="similarity">
    <text evidence="2">Belongs to the PpiC/parvulin rotamase family.</text>
</comment>
<feature type="chain" id="PRO_5027121181" description="peptidylprolyl isomerase" evidence="8">
    <location>
        <begin position="35"/>
        <end position="303"/>
    </location>
</feature>
<evidence type="ECO:0000256" key="4">
    <source>
        <dbReference type="ARBA" id="ARBA00022729"/>
    </source>
</evidence>
<dbReference type="EC" id="5.2.1.8" evidence="3"/>
<dbReference type="Gene3D" id="3.10.50.40">
    <property type="match status" value="1"/>
</dbReference>
<dbReference type="GO" id="GO:0003755">
    <property type="term" value="F:peptidyl-prolyl cis-trans isomerase activity"/>
    <property type="evidence" value="ECO:0007669"/>
    <property type="project" value="UniProtKB-KW"/>
</dbReference>
<sequence length="303" mass="31824">MKKHSSFGHNLRLLCVTAFASVALNLMMTGSAQAAEMAATANAPAAVSALPAGTVAIVNGVAIPQARLDEAVPATVQGAGHPDSPQLRQMLKQQLIVRELFRQNAEAAHYDTKPEVQQAINAAKTNAETQLYLRDSIHPEPVTDAQVKARYDEIVASLGKDEYKPGIITVADDATASKVIAQLKSGTAFGTLARQYSSAPTGPAGGELPWVSFRTPAAEGKTAGLPLAVAQALTRLPVGAVTPAPVTVDNLRVIVKLDAKRPTQVPAFDEAKDTIRQQLQAIALEKAAAQFSGQLLKGASIQQ</sequence>
<evidence type="ECO:0000259" key="9">
    <source>
        <dbReference type="PROSITE" id="PS50198"/>
    </source>
</evidence>
<dbReference type="EMBL" id="CADIJZ010000086">
    <property type="protein sequence ID" value="CAB3744985.1"/>
    <property type="molecule type" value="Genomic_DNA"/>
</dbReference>
<dbReference type="InterPro" id="IPR046357">
    <property type="entry name" value="PPIase_dom_sf"/>
</dbReference>
<dbReference type="SUPFAM" id="SSF109998">
    <property type="entry name" value="Triger factor/SurA peptide-binding domain-like"/>
    <property type="match status" value="1"/>
</dbReference>
<protein>
    <recommendedName>
        <fullName evidence="3">peptidylprolyl isomerase</fullName>
        <ecNumber evidence="3">5.2.1.8</ecNumber>
    </recommendedName>
</protein>
<dbReference type="SUPFAM" id="SSF54534">
    <property type="entry name" value="FKBP-like"/>
    <property type="match status" value="1"/>
</dbReference>
<feature type="signal peptide" evidence="8">
    <location>
        <begin position="1"/>
        <end position="34"/>
    </location>
</feature>
<name>A0A6J5CVK9_9BURK</name>
<evidence type="ECO:0000256" key="5">
    <source>
        <dbReference type="ARBA" id="ARBA00023110"/>
    </source>
</evidence>
<dbReference type="Proteomes" id="UP000494205">
    <property type="component" value="Unassembled WGS sequence"/>
</dbReference>
<dbReference type="PANTHER" id="PTHR47245:SF1">
    <property type="entry name" value="FOLDASE PROTEIN PRSA"/>
    <property type="match status" value="1"/>
</dbReference>
<organism evidence="10 11">
    <name type="scientific">Paraburkholderia rhynchosiae</name>
    <dbReference type="NCBI Taxonomy" id="487049"/>
    <lineage>
        <taxon>Bacteria</taxon>
        <taxon>Pseudomonadati</taxon>
        <taxon>Pseudomonadota</taxon>
        <taxon>Betaproteobacteria</taxon>
        <taxon>Burkholderiales</taxon>
        <taxon>Burkholderiaceae</taxon>
        <taxon>Paraburkholderia</taxon>
    </lineage>
</organism>
<evidence type="ECO:0000256" key="3">
    <source>
        <dbReference type="ARBA" id="ARBA00013194"/>
    </source>
</evidence>
<keyword evidence="4 8" id="KW-0732">Signal</keyword>
<dbReference type="PROSITE" id="PS50198">
    <property type="entry name" value="PPIC_PPIASE_2"/>
    <property type="match status" value="1"/>
</dbReference>
<evidence type="ECO:0000256" key="6">
    <source>
        <dbReference type="ARBA" id="ARBA00023235"/>
    </source>
</evidence>
<dbReference type="InterPro" id="IPR000297">
    <property type="entry name" value="PPIase_PpiC"/>
</dbReference>
<dbReference type="InterPro" id="IPR027304">
    <property type="entry name" value="Trigger_fact/SurA_dom_sf"/>
</dbReference>
<dbReference type="PANTHER" id="PTHR47245">
    <property type="entry name" value="PEPTIDYLPROLYL ISOMERASE"/>
    <property type="match status" value="1"/>
</dbReference>
<evidence type="ECO:0000313" key="11">
    <source>
        <dbReference type="Proteomes" id="UP000494205"/>
    </source>
</evidence>
<reference evidence="10 11" key="1">
    <citation type="submission" date="2020-04" db="EMBL/GenBank/DDBJ databases">
        <authorList>
            <person name="De Canck E."/>
        </authorList>
    </citation>
    <scope>NUCLEOTIDE SEQUENCE [LARGE SCALE GENOMIC DNA]</scope>
    <source>
        <strain evidence="10 11">LMG 27174</strain>
    </source>
</reference>
<evidence type="ECO:0000256" key="7">
    <source>
        <dbReference type="PROSITE-ProRule" id="PRU00278"/>
    </source>
</evidence>
<evidence type="ECO:0000256" key="2">
    <source>
        <dbReference type="ARBA" id="ARBA00007656"/>
    </source>
</evidence>
<accession>A0A6J5CVK9</accession>
<dbReference type="InterPro" id="IPR050245">
    <property type="entry name" value="PrsA_foldase"/>
</dbReference>
<comment type="catalytic activity">
    <reaction evidence="1">
        <text>[protein]-peptidylproline (omega=180) = [protein]-peptidylproline (omega=0)</text>
        <dbReference type="Rhea" id="RHEA:16237"/>
        <dbReference type="Rhea" id="RHEA-COMP:10747"/>
        <dbReference type="Rhea" id="RHEA-COMP:10748"/>
        <dbReference type="ChEBI" id="CHEBI:83833"/>
        <dbReference type="ChEBI" id="CHEBI:83834"/>
        <dbReference type="EC" id="5.2.1.8"/>
    </reaction>
</comment>